<evidence type="ECO:0000313" key="13">
    <source>
        <dbReference type="Proteomes" id="UP000075230"/>
    </source>
</evidence>
<dbReference type="VEuPathDB" id="FungiDB:ASPFODRAFT_139391"/>
<feature type="domain" description="Beta-galactosidase" evidence="11">
    <location>
        <begin position="120"/>
        <end position="297"/>
    </location>
</feature>
<dbReference type="Pfam" id="PF01301">
    <property type="entry name" value="Glyco_hydro_35"/>
    <property type="match status" value="1"/>
</dbReference>
<evidence type="ECO:0000256" key="4">
    <source>
        <dbReference type="ARBA" id="ARBA00012756"/>
    </source>
</evidence>
<dbReference type="Pfam" id="PF13364">
    <property type="entry name" value="BetaGal_ABD2"/>
    <property type="match status" value="2"/>
</dbReference>
<evidence type="ECO:0000256" key="3">
    <source>
        <dbReference type="ARBA" id="ARBA00009809"/>
    </source>
</evidence>
<proteinExistence type="inferred from homology"/>
<dbReference type="EMBL" id="BCWF01000004">
    <property type="protein sequence ID" value="GAT19223.1"/>
    <property type="molecule type" value="Genomic_DNA"/>
</dbReference>
<feature type="transmembrane region" description="Helical" evidence="10">
    <location>
        <begin position="21"/>
        <end position="44"/>
    </location>
</feature>
<evidence type="ECO:0000259" key="11">
    <source>
        <dbReference type="SMART" id="SM01029"/>
    </source>
</evidence>
<evidence type="ECO:0000256" key="10">
    <source>
        <dbReference type="SAM" id="Phobius"/>
    </source>
</evidence>
<keyword evidence="10" id="KW-0472">Membrane</keyword>
<dbReference type="InterPro" id="IPR008979">
    <property type="entry name" value="Galactose-bd-like_sf"/>
</dbReference>
<keyword evidence="6" id="KW-0378">Hydrolase</keyword>
<evidence type="ECO:0000313" key="12">
    <source>
        <dbReference type="EMBL" id="GAT19223.1"/>
    </source>
</evidence>
<keyword evidence="5" id="KW-0732">Signal</keyword>
<dbReference type="Pfam" id="PF10435">
    <property type="entry name" value="BetaGal_dom2"/>
    <property type="match status" value="1"/>
</dbReference>
<name>A0A146F042_ASPKA</name>
<dbReference type="InterPro" id="IPR037110">
    <property type="entry name" value="Betagal_dom2_sf"/>
</dbReference>
<dbReference type="InterPro" id="IPR018954">
    <property type="entry name" value="Betagal_dom2"/>
</dbReference>
<dbReference type="InterPro" id="IPR001944">
    <property type="entry name" value="Glycoside_Hdrlase_35"/>
</dbReference>
<comment type="similarity">
    <text evidence="3 9">Belongs to the glycosyl hydrolase 35 family.</text>
</comment>
<dbReference type="Proteomes" id="UP000075230">
    <property type="component" value="Unassembled WGS sequence"/>
</dbReference>
<evidence type="ECO:0000256" key="7">
    <source>
        <dbReference type="ARBA" id="ARBA00023180"/>
    </source>
</evidence>
<keyword evidence="10" id="KW-1133">Transmembrane helix</keyword>
<dbReference type="SUPFAM" id="SSF51011">
    <property type="entry name" value="Glycosyl hydrolase domain"/>
    <property type="match status" value="1"/>
</dbReference>
<comment type="catalytic activity">
    <reaction evidence="1">
        <text>Hydrolysis of terminal non-reducing beta-D-galactose residues in beta-D-galactosides.</text>
        <dbReference type="EC" id="3.2.1.23"/>
    </reaction>
</comment>
<dbReference type="SUPFAM" id="SSF49785">
    <property type="entry name" value="Galactose-binding domain-like"/>
    <property type="match status" value="2"/>
</dbReference>
<dbReference type="InterPro" id="IPR025972">
    <property type="entry name" value="BetaGal_dom3"/>
</dbReference>
<evidence type="ECO:0000256" key="5">
    <source>
        <dbReference type="ARBA" id="ARBA00022729"/>
    </source>
</evidence>
<accession>A0A146F042</accession>
<evidence type="ECO:0000256" key="8">
    <source>
        <dbReference type="ARBA" id="ARBA00023295"/>
    </source>
</evidence>
<dbReference type="AlphaFoldDB" id="A0A146F042"/>
<dbReference type="FunFam" id="2.60.120.260:FF:000065">
    <property type="entry name" value="Beta-galactosidase A"/>
    <property type="match status" value="1"/>
</dbReference>
<dbReference type="Gene3D" id="2.60.120.260">
    <property type="entry name" value="Galactose-binding domain-like"/>
    <property type="match status" value="2"/>
</dbReference>
<keyword evidence="10" id="KW-0812">Transmembrane</keyword>
<dbReference type="InterPro" id="IPR017853">
    <property type="entry name" value="GH"/>
</dbReference>
<dbReference type="PANTHER" id="PTHR23421">
    <property type="entry name" value="BETA-GALACTOSIDASE RELATED"/>
    <property type="match status" value="1"/>
</dbReference>
<dbReference type="Gene3D" id="3.20.20.80">
    <property type="entry name" value="Glycosidases"/>
    <property type="match status" value="1"/>
</dbReference>
<dbReference type="SUPFAM" id="SSF51445">
    <property type="entry name" value="(Trans)glycosidases"/>
    <property type="match status" value="1"/>
</dbReference>
<dbReference type="SUPFAM" id="SSF117100">
    <property type="entry name" value="Beta-galactosidase LacA, domain 3"/>
    <property type="match status" value="1"/>
</dbReference>
<reference evidence="13" key="2">
    <citation type="submission" date="2016-02" db="EMBL/GenBank/DDBJ databases">
        <title>Genome sequencing of Aspergillus luchuensis NBRC 4314.</title>
        <authorList>
            <person name="Yamada O."/>
        </authorList>
    </citation>
    <scope>NUCLEOTIDE SEQUENCE [LARGE SCALE GENOMIC DNA]</scope>
    <source>
        <strain evidence="13">RIB 2604</strain>
    </source>
</reference>
<dbReference type="Gene3D" id="2.102.20.10">
    <property type="entry name" value="Beta-galactosidase, domain 2"/>
    <property type="match status" value="1"/>
</dbReference>
<organism evidence="12 13">
    <name type="scientific">Aspergillus kawachii</name>
    <name type="common">White koji mold</name>
    <name type="synonym">Aspergillus awamori var. kawachi</name>
    <dbReference type="NCBI Taxonomy" id="1069201"/>
    <lineage>
        <taxon>Eukaryota</taxon>
        <taxon>Fungi</taxon>
        <taxon>Dikarya</taxon>
        <taxon>Ascomycota</taxon>
        <taxon>Pezizomycotina</taxon>
        <taxon>Eurotiomycetes</taxon>
        <taxon>Eurotiomycetidae</taxon>
        <taxon>Eurotiales</taxon>
        <taxon>Aspergillaceae</taxon>
        <taxon>Aspergillus</taxon>
        <taxon>Aspergillus subgen. Circumdati</taxon>
    </lineage>
</organism>
<dbReference type="EC" id="3.2.1.23" evidence="4"/>
<dbReference type="SMART" id="SM01029">
    <property type="entry name" value="BetaGal_dom2"/>
    <property type="match status" value="1"/>
</dbReference>
<keyword evidence="7" id="KW-0325">Glycoprotein</keyword>
<protein>
    <recommendedName>
        <fullName evidence="4">beta-galactosidase</fullName>
        <ecNumber evidence="4">3.2.1.23</ecNumber>
    </recommendedName>
</protein>
<dbReference type="FunFam" id="2.102.20.10:FF:000001">
    <property type="entry name" value="Beta-galactosidase A"/>
    <property type="match status" value="1"/>
</dbReference>
<dbReference type="GO" id="GO:0005990">
    <property type="term" value="P:lactose catabolic process"/>
    <property type="evidence" value="ECO:0007669"/>
    <property type="project" value="UniProtKB-ARBA"/>
</dbReference>
<evidence type="ECO:0000256" key="9">
    <source>
        <dbReference type="RuleBase" id="RU003679"/>
    </source>
</evidence>
<dbReference type="InterPro" id="IPR036833">
    <property type="entry name" value="BetaGal_dom3_sf"/>
</dbReference>
<comment type="function">
    <text evidence="2">Cleaves beta-linked terminal galactosyl residues from gangliosides, glycoproteins, and glycosaminoglycans.</text>
</comment>
<dbReference type="Pfam" id="PF13363">
    <property type="entry name" value="BetaGal_dom3"/>
    <property type="match status" value="1"/>
</dbReference>
<keyword evidence="8" id="KW-0326">Glycosidase</keyword>
<evidence type="ECO:0000256" key="2">
    <source>
        <dbReference type="ARBA" id="ARBA00002691"/>
    </source>
</evidence>
<evidence type="ECO:0000256" key="6">
    <source>
        <dbReference type="ARBA" id="ARBA00022801"/>
    </source>
</evidence>
<dbReference type="InterPro" id="IPR031330">
    <property type="entry name" value="Gly_Hdrlase_35_cat"/>
</dbReference>
<reference evidence="12 13" key="1">
    <citation type="journal article" date="2016" name="DNA Res.">
        <title>Genome sequence of Aspergillus luchuensis NBRC 4314.</title>
        <authorList>
            <person name="Yamada O."/>
            <person name="Machida M."/>
            <person name="Hosoyama A."/>
            <person name="Goto M."/>
            <person name="Takahashi T."/>
            <person name="Futagami T."/>
            <person name="Yamagata Y."/>
            <person name="Takeuchi M."/>
            <person name="Kobayashi T."/>
            <person name="Koike H."/>
            <person name="Abe K."/>
            <person name="Asai K."/>
            <person name="Arita M."/>
            <person name="Fujita N."/>
            <person name="Fukuda K."/>
            <person name="Higa K."/>
            <person name="Horikawa H."/>
            <person name="Ishikawa T."/>
            <person name="Jinno K."/>
            <person name="Kato Y."/>
            <person name="Kirimura K."/>
            <person name="Mizutani O."/>
            <person name="Nakasone K."/>
            <person name="Sano M."/>
            <person name="Shiraishi Y."/>
            <person name="Tsukahara M."/>
            <person name="Gomi K."/>
        </authorList>
    </citation>
    <scope>NUCLEOTIDE SEQUENCE [LARGE SCALE GENOMIC DNA]</scope>
    <source>
        <strain evidence="12 13">RIB 2604</strain>
    </source>
</reference>
<dbReference type="InterPro" id="IPR025300">
    <property type="entry name" value="BetaGal_jelly_roll_dom"/>
</dbReference>
<gene>
    <name evidence="12" type="ORF">RIB2604_00401560</name>
</gene>
<dbReference type="Gene3D" id="2.60.390.10">
    <property type="entry name" value="Beta-galactosidase, domain 3"/>
    <property type="match status" value="1"/>
</dbReference>
<sequence length="741" mass="81639">MKQSMRSRARPRRSPSQNSKVECLTVGMITLGGGVGVDTSAAYIGPEFARVFYKINYSFRTAIQNLYMIFGGTNWGNLGHPGGYTSYDVGAAIAEDRGVIREKYSELKLQSNFLQASPAYLESHPENGSYGIYTDTTSLAVTRLAGNPTNFYVVRHGELTSQESTSYKLRVNTTAGSLTIPQLGGTLSLNGRDSKIHLVDYNVGDVSLIYSSAELFTWKQTGSKSVVVFYGGEDELHEFAVPANLGKPASIEGDDLQIQQINSTTVIQWAVQPSRRVVHFGNTLEVHLLWRNEAYNYWVLDLPVPGAIGRHVSQSHANRSVIVKAGYLLRTAELTGTSLYLTGDINTTTTLELISAPQPVTSIFFNNQSVQTSVTSGRLTGTLTYHKPNINLPDLTTLNWHYLNTLPEVRDPTYNDDLWTPCTHTTTANPRNLTTPTSLYASDYGYNGGSLLYRGTFTATGNESSLYLLTEGGYAYGYSIWLNNTFLTSWLGEPLYMFSNQTITFPSSLTPGTTYTLTILIDHLGNDENFPANGDFMKDPRGILDYTLHGRDDKSAISWKITGNFGGEHYADLTRGPLNEGAFFAERKGYHLPGAPVEKWTKRSPFEGLPEDEAPGVGFFATTFDLNIPDGYDVPISVVFENSTTVGNGSEPASFRSELFVNGWQFGKYVSHIGPQLSFPVPEGILDYNGSNYLAVTIWAMDESSFKLDGLRLQANAVLQSGYRKPSLVKGEAYKERAGSY</sequence>
<dbReference type="GO" id="GO:0030246">
    <property type="term" value="F:carbohydrate binding"/>
    <property type="evidence" value="ECO:0007669"/>
    <property type="project" value="UniProtKB-ARBA"/>
</dbReference>
<dbReference type="GO" id="GO:0004565">
    <property type="term" value="F:beta-galactosidase activity"/>
    <property type="evidence" value="ECO:0007669"/>
    <property type="project" value="UniProtKB-EC"/>
</dbReference>
<comment type="caution">
    <text evidence="12">The sequence shown here is derived from an EMBL/GenBank/DDBJ whole genome shotgun (WGS) entry which is preliminary data.</text>
</comment>
<evidence type="ECO:0000256" key="1">
    <source>
        <dbReference type="ARBA" id="ARBA00001412"/>
    </source>
</evidence>